<feature type="transmembrane region" description="Helical" evidence="1">
    <location>
        <begin position="116"/>
        <end position="140"/>
    </location>
</feature>
<keyword evidence="1" id="KW-0812">Transmembrane</keyword>
<dbReference type="EMBL" id="JPIT01000018">
    <property type="protein sequence ID" value="KIO45130.1"/>
    <property type="molecule type" value="Genomic_DNA"/>
</dbReference>
<comment type="caution">
    <text evidence="2">The sequence shown here is derived from an EMBL/GenBank/DDBJ whole genome shotgun (WGS) entry which is preliminary data.</text>
</comment>
<dbReference type="Proteomes" id="UP000031937">
    <property type="component" value="Unassembled WGS sequence"/>
</dbReference>
<dbReference type="AlphaFoldDB" id="A0A0C3R1U2"/>
<keyword evidence="1" id="KW-1133">Transmembrane helix</keyword>
<keyword evidence="5" id="KW-1185">Reference proteome</keyword>
<dbReference type="EMBL" id="JPIU01000049">
    <property type="protein sequence ID" value="KIO42750.1"/>
    <property type="molecule type" value="Genomic_DNA"/>
</dbReference>
<name>A0A0C3R1U2_9PORP</name>
<dbReference type="RefSeq" id="WP_041503096.1">
    <property type="nucleotide sequence ID" value="NZ_JPIT01000018.1"/>
</dbReference>
<reference evidence="2 5" key="1">
    <citation type="submission" date="2014-07" db="EMBL/GenBank/DDBJ databases">
        <title>Porphyromonadaceae bacterium OUH 308042 = ATCC BAA-2681 = DSM 28342 draft genome.</title>
        <authorList>
            <person name="Sydenham T.V."/>
            <person name="Hasman H."/>
            <person name="Justensen U.S."/>
        </authorList>
    </citation>
    <scope>NUCLEOTIDE SEQUENCE [LARGE SCALE GENOMIC DNA]</scope>
    <source>
        <strain evidence="2 5">OUH 308042</strain>
    </source>
</reference>
<accession>A0A0C3R1U2</accession>
<sequence>MQKINKLLNILTIVMLVITVVLIGLFFGGGDLPNAQYTTPVYTDQLIWWAYILFGLSAVAALVFPIARLFTRPKQAIKSLIALVGIVVLVLIAYSLSDGTLLDMKGYDGPDNNPSALKFADTILFTMYFLGIGAIGSIFVTEIIRRLR</sequence>
<evidence type="ECO:0000313" key="2">
    <source>
        <dbReference type="EMBL" id="KIO42750.1"/>
    </source>
</evidence>
<keyword evidence="1" id="KW-0472">Membrane</keyword>
<dbReference type="OrthoDB" id="1121549at2"/>
<evidence type="ECO:0000313" key="3">
    <source>
        <dbReference type="EMBL" id="KIO45130.1"/>
    </source>
</evidence>
<proteinExistence type="predicted"/>
<feature type="transmembrane region" description="Helical" evidence="1">
    <location>
        <begin position="47"/>
        <end position="67"/>
    </location>
</feature>
<feature type="transmembrane region" description="Helical" evidence="1">
    <location>
        <begin position="79"/>
        <end position="96"/>
    </location>
</feature>
<evidence type="ECO:0000256" key="1">
    <source>
        <dbReference type="SAM" id="Phobius"/>
    </source>
</evidence>
<dbReference type="Proteomes" id="UP000031980">
    <property type="component" value="Unassembled WGS sequence"/>
</dbReference>
<feature type="transmembrane region" description="Helical" evidence="1">
    <location>
        <begin position="7"/>
        <end position="27"/>
    </location>
</feature>
<evidence type="ECO:0000313" key="4">
    <source>
        <dbReference type="Proteomes" id="UP000031937"/>
    </source>
</evidence>
<organism evidence="2 5">
    <name type="scientific">Sanguibacteroides justesenii</name>
    <dbReference type="NCBI Taxonomy" id="1547597"/>
    <lineage>
        <taxon>Bacteria</taxon>
        <taxon>Pseudomonadati</taxon>
        <taxon>Bacteroidota</taxon>
        <taxon>Bacteroidia</taxon>
        <taxon>Bacteroidales</taxon>
        <taxon>Porphyromonadaceae</taxon>
        <taxon>Sanguibacteroides</taxon>
    </lineage>
</organism>
<protein>
    <submittedName>
        <fullName evidence="2">Uncharacterized protein</fullName>
    </submittedName>
</protein>
<gene>
    <name evidence="2" type="ORF">BA92_12805</name>
    <name evidence="3" type="ORF">IE90_06745</name>
</gene>
<reference evidence="3 4" key="2">
    <citation type="submission" date="2014-07" db="EMBL/GenBank/DDBJ databases">
        <title>Porphyromonadaceae bacterium OUH 334697 = ATCC BAA-2682 = DSM 28341 draft genome.</title>
        <authorList>
            <person name="Sydenham T.V."/>
            <person name="Hasman H."/>
            <person name="Justesen U.S."/>
        </authorList>
    </citation>
    <scope>NUCLEOTIDE SEQUENCE [LARGE SCALE GENOMIC DNA]</scope>
    <source>
        <strain evidence="3 4">OUH 334697</strain>
    </source>
</reference>
<evidence type="ECO:0000313" key="5">
    <source>
        <dbReference type="Proteomes" id="UP000031980"/>
    </source>
</evidence>